<comment type="function">
    <text evidence="5">Key component of the cytosolic iron-sulfur protein assembly (CIA) complex, a multiprotein complex that mediates the incorporation of iron-sulfur cluster into apoproteins specifically involved in DNA metabolism and genomic integrity. In the CIA complex, MMS19 acts as an adapter between early-acting CIA components and a subset of cellular target iron-sulfur proteins.</text>
</comment>
<dbReference type="Pfam" id="PF14500">
    <property type="entry name" value="MMS19_N"/>
    <property type="match status" value="2"/>
</dbReference>
<dbReference type="Gene3D" id="1.25.10.10">
    <property type="entry name" value="Leucine-rich Repeat Variant"/>
    <property type="match status" value="1"/>
</dbReference>
<evidence type="ECO:0000313" key="10">
    <source>
        <dbReference type="Proteomes" id="UP000818624"/>
    </source>
</evidence>
<dbReference type="InterPro" id="IPR016024">
    <property type="entry name" value="ARM-type_fold"/>
</dbReference>
<evidence type="ECO:0000256" key="4">
    <source>
        <dbReference type="ARBA" id="ARBA00023242"/>
    </source>
</evidence>
<gene>
    <name evidence="9" type="ORF">GLX27_003943</name>
</gene>
<feature type="domain" description="MMS19 C-terminal" evidence="7">
    <location>
        <begin position="651"/>
        <end position="1074"/>
    </location>
</feature>
<comment type="similarity">
    <text evidence="2 5">Belongs to the MET18/MMS19 family.</text>
</comment>
<sequence>MEAAIAAYVQGTLADVPPSVLDDVATEQISLLDVVRMLGPHLTSESDATRTLAVTLLSRVVVHLTDAAPAHPQLTRQVIRTLTAFFSEKLTDATQIASAAAREHNDGHLVPATAPIGAQQKAEQRTLALSQMLVACLEALLALSGAGFDHDAPLGRDHFGGQDACVVSRALFGALELRNHPQPLRHTAIRLLDSLVARNRAALLTMRRPADGADAAEGPPGSGFVAGYAQLVGGEKDPRNLLVLFGIARVLLLEWEMDKMETESFFNILFCYFPITFRPPPDDPYHITPDMLKEALRACISASPAFAPMAMPLLLEKLAASGGTAKVDVLRTLDAALPVYGRAAAEANADALWGYLKLDVLQPTDDESAACAQTLLTTLLRVVYGRATATDAAAEAQAAEAEAPSDDAKPPASADAMDDTPTPHPPSSAAPSSLPGIGTTVLDECTLNLGEPGKALAKTTLQLVQSLLDATPTTSAVAIHVVLTQLLRHLDEHDEDEAAVLPLLAALLDLVQRIYTPPGAAEGDAPHTARTYDSDGRPLDAFHDALFSALLRGLERRRDVAALHGLVMLTQIPALLRPSEVEYATRAIQEVAVAPEVANAEALRDAALGGLERIARTHARAIEAHTLPFLLAQLPYTLPADADLVRIRDALGALARLCVRPELFDALVVRVCALLDTALGEPRADAVRVGYACALLATLQVCLEAKRAAGHTDVPKYAAQLPLRLLALLRTDDALVGADAAVVQQVSEVVTLVVPTLPAERQTALLHDVAKQVPIPAPGAPRVDAERVAVLAAVVVAARREAALPAPAAAWLRAAWALVVDRAPPPALAAQATCFFVCALANKYVAHDDARALADALWPDLAAPERPLEARVAAVHAWVWLARGLLARGDDTGTAMLDRVRTELFPAPDIGMQAANALRILARHDALLTRANGFQVRMLYKQRLLDRLLPQLVDDYRAHAESPAAMTYLVALATLLPALPDAAVSGRVTELLPLLVHTLSIPDAHARASAARALSTALAELPERPIDPPPPTPLEEALTAALATLVPRLLAQVPPGPHTPAPTRTAALQVLGALVPRVAHDALVPYRRDVVHTLGMPRQGVDDARRSVRVHAVDCRDAWCRINTLE</sequence>
<evidence type="ECO:0000256" key="5">
    <source>
        <dbReference type="RuleBase" id="RU367072"/>
    </source>
</evidence>
<dbReference type="InterPro" id="IPR024687">
    <property type="entry name" value="MMS19_C"/>
</dbReference>
<evidence type="ECO:0000259" key="8">
    <source>
        <dbReference type="Pfam" id="PF14500"/>
    </source>
</evidence>
<feature type="domain" description="MMS19 N-terminal" evidence="8">
    <location>
        <begin position="131"/>
        <end position="362"/>
    </location>
</feature>
<evidence type="ECO:0000256" key="1">
    <source>
        <dbReference type="ARBA" id="ARBA00004123"/>
    </source>
</evidence>
<organism evidence="9 10">
    <name type="scientific">Malassezia furfur</name>
    <name type="common">Pityriasis versicolor infection agent</name>
    <name type="synonym">Pityrosporum furfur</name>
    <dbReference type="NCBI Taxonomy" id="55194"/>
    <lineage>
        <taxon>Eukaryota</taxon>
        <taxon>Fungi</taxon>
        <taxon>Dikarya</taxon>
        <taxon>Basidiomycota</taxon>
        <taxon>Ustilaginomycotina</taxon>
        <taxon>Malasseziomycetes</taxon>
        <taxon>Malasseziales</taxon>
        <taxon>Malasseziaceae</taxon>
        <taxon>Malassezia</taxon>
    </lineage>
</organism>
<dbReference type="SUPFAM" id="SSF48371">
    <property type="entry name" value="ARM repeat"/>
    <property type="match status" value="1"/>
</dbReference>
<dbReference type="InterPro" id="IPR039920">
    <property type="entry name" value="MMS19"/>
</dbReference>
<protein>
    <recommendedName>
        <fullName evidence="5">MMS19 nucleotide excision repair protein</fullName>
    </recommendedName>
</protein>
<evidence type="ECO:0000256" key="3">
    <source>
        <dbReference type="ARBA" id="ARBA00022737"/>
    </source>
</evidence>
<keyword evidence="4 5" id="KW-0539">Nucleus</keyword>
<keyword evidence="10" id="KW-1185">Reference proteome</keyword>
<feature type="region of interest" description="Disordered" evidence="6">
    <location>
        <begin position="395"/>
        <end position="435"/>
    </location>
</feature>
<dbReference type="InterPro" id="IPR011989">
    <property type="entry name" value="ARM-like"/>
</dbReference>
<keyword evidence="5" id="KW-0234">DNA repair</keyword>
<reference evidence="9 10" key="1">
    <citation type="journal article" date="2020" name="Elife">
        <title>Loss of centromere function drives karyotype evolution in closely related Malassezia species.</title>
        <authorList>
            <person name="Sankaranarayanan S.R."/>
            <person name="Ianiri G."/>
            <person name="Coelho M.A."/>
            <person name="Reza M.H."/>
            <person name="Thimmappa B.C."/>
            <person name="Ganguly P."/>
            <person name="Vadnala R.N."/>
            <person name="Sun S."/>
            <person name="Siddharthan R."/>
            <person name="Tellgren-Roth C."/>
            <person name="Dawson T.L."/>
            <person name="Heitman J."/>
            <person name="Sanyal K."/>
        </authorList>
    </citation>
    <scope>NUCLEOTIDE SEQUENCE [LARGE SCALE GENOMIC DNA]</scope>
    <source>
        <strain evidence="9">CBS14141</strain>
    </source>
</reference>
<comment type="subcellular location">
    <subcellularLocation>
        <location evidence="1 5">Nucleus</location>
    </subcellularLocation>
</comment>
<keyword evidence="3" id="KW-0677">Repeat</keyword>
<dbReference type="PANTHER" id="PTHR12891">
    <property type="entry name" value="DNA REPAIR/TRANSCRIPTION PROTEIN MET18/MMS19"/>
    <property type="match status" value="1"/>
</dbReference>
<evidence type="ECO:0000313" key="9">
    <source>
        <dbReference type="EMBL" id="WFD49263.1"/>
    </source>
</evidence>
<dbReference type="Pfam" id="PF12460">
    <property type="entry name" value="MMS19_C"/>
    <property type="match status" value="1"/>
</dbReference>
<name>A0ABY8EZK9_MALFU</name>
<dbReference type="EMBL" id="CP046237">
    <property type="protein sequence ID" value="WFD49263.1"/>
    <property type="molecule type" value="Genomic_DNA"/>
</dbReference>
<dbReference type="InterPro" id="IPR029240">
    <property type="entry name" value="MMS19_N"/>
</dbReference>
<dbReference type="PANTHER" id="PTHR12891:SF0">
    <property type="entry name" value="MMS19 NUCLEOTIDE EXCISION REPAIR PROTEIN HOMOLOG"/>
    <property type="match status" value="1"/>
</dbReference>
<keyword evidence="5" id="KW-0227">DNA damage</keyword>
<evidence type="ECO:0000259" key="7">
    <source>
        <dbReference type="Pfam" id="PF12460"/>
    </source>
</evidence>
<accession>A0ABY8EZK9</accession>
<evidence type="ECO:0000256" key="6">
    <source>
        <dbReference type="SAM" id="MobiDB-lite"/>
    </source>
</evidence>
<dbReference type="Proteomes" id="UP000818624">
    <property type="component" value="Chromosome 4"/>
</dbReference>
<proteinExistence type="inferred from homology"/>
<evidence type="ECO:0000256" key="2">
    <source>
        <dbReference type="ARBA" id="ARBA00009340"/>
    </source>
</evidence>
<feature type="domain" description="MMS19 N-terminal" evidence="8">
    <location>
        <begin position="35"/>
        <end position="100"/>
    </location>
</feature>